<comment type="caution">
    <text evidence="2">The sequence shown here is derived from an EMBL/GenBank/DDBJ whole genome shotgun (WGS) entry which is preliminary data.</text>
</comment>
<accession>A0A2T3KQF6</accession>
<dbReference type="Pfam" id="PF04338">
    <property type="entry name" value="DUF481"/>
    <property type="match status" value="1"/>
</dbReference>
<dbReference type="AlphaFoldDB" id="A0A2T3KQF6"/>
<sequence length="250" mass="27838">MARYLLTLLLLANTAAYAADVQDTEDTSPTHFKSEVGLGFTSLAGNSDSQTLNANYNLEYINGRYKTDADTSLLMAKKNGEEDKRKISTNLKSQMMIRDGYYLYANGSYIDDRYGPYYVDSLVSAGIGYRLFSYETFQTLIDIGPGFRHQDPNLDEIDGDIVKPEVVNEGVLQSSVTMSWKPLKTLTLDNKINVVAGKSNTTIQNDLSVTNSITDNLGLSVGFNYTYYTWVPANMKNFDSSTIVSLIYSM</sequence>
<name>A0A2T3KQF6_PHOLD</name>
<dbReference type="RefSeq" id="WP_107186056.1">
    <property type="nucleotide sequence ID" value="NZ_CP131575.1"/>
</dbReference>
<dbReference type="EMBL" id="PYNS01000031">
    <property type="protein sequence ID" value="PSV07640.1"/>
    <property type="molecule type" value="Genomic_DNA"/>
</dbReference>
<dbReference type="InterPro" id="IPR007433">
    <property type="entry name" value="DUF481"/>
</dbReference>
<dbReference type="Proteomes" id="UP000240530">
    <property type="component" value="Unassembled WGS sequence"/>
</dbReference>
<reference evidence="2 3" key="1">
    <citation type="submission" date="2018-03" db="EMBL/GenBank/DDBJ databases">
        <title>Whole genome sequencing of Histamine producing bacteria.</title>
        <authorList>
            <person name="Butler K."/>
        </authorList>
    </citation>
    <scope>NUCLEOTIDE SEQUENCE [LARGE SCALE GENOMIC DNA]</scope>
    <source>
        <strain evidence="2 3">Res.4.1</strain>
    </source>
</reference>
<organism evidence="2 3">
    <name type="scientific">Photobacterium leiognathi subsp. mandapamensis</name>
    <name type="common">Photobacterium mandapamensis</name>
    <dbReference type="NCBI Taxonomy" id="48408"/>
    <lineage>
        <taxon>Bacteria</taxon>
        <taxon>Pseudomonadati</taxon>
        <taxon>Pseudomonadota</taxon>
        <taxon>Gammaproteobacteria</taxon>
        <taxon>Vibrionales</taxon>
        <taxon>Vibrionaceae</taxon>
        <taxon>Photobacterium</taxon>
    </lineage>
</organism>
<proteinExistence type="predicted"/>
<feature type="chain" id="PRO_5015449944" evidence="1">
    <location>
        <begin position="19"/>
        <end position="250"/>
    </location>
</feature>
<evidence type="ECO:0000256" key="1">
    <source>
        <dbReference type="SAM" id="SignalP"/>
    </source>
</evidence>
<feature type="signal peptide" evidence="1">
    <location>
        <begin position="1"/>
        <end position="18"/>
    </location>
</feature>
<keyword evidence="1" id="KW-0732">Signal</keyword>
<protein>
    <submittedName>
        <fullName evidence="2">DUF481 domain-containing protein</fullName>
    </submittedName>
</protein>
<evidence type="ECO:0000313" key="3">
    <source>
        <dbReference type="Proteomes" id="UP000240530"/>
    </source>
</evidence>
<gene>
    <name evidence="2" type="ORF">C0W93_19205</name>
</gene>
<evidence type="ECO:0000313" key="2">
    <source>
        <dbReference type="EMBL" id="PSV07640.1"/>
    </source>
</evidence>